<protein>
    <submittedName>
        <fullName evidence="1">Uncharacterized protein</fullName>
    </submittedName>
</protein>
<evidence type="ECO:0000313" key="1">
    <source>
        <dbReference type="EMBL" id="AIX11993.1"/>
    </source>
</evidence>
<evidence type="ECO:0000313" key="2">
    <source>
        <dbReference type="Proteomes" id="UP000030323"/>
    </source>
</evidence>
<dbReference type="Pfam" id="PF24070">
    <property type="entry name" value="T4_MRH"/>
    <property type="match status" value="1"/>
</dbReference>
<accession>A0A0A0YT79</accession>
<proteinExistence type="predicted"/>
<dbReference type="EMBL" id="KM236240">
    <property type="protein sequence ID" value="AIX11993.1"/>
    <property type="molecule type" value="Genomic_DNA"/>
</dbReference>
<dbReference type="GeneID" id="24721621"/>
<dbReference type="RefSeq" id="YP_009146455.1">
    <property type="nucleotide sequence ID" value="NC_027331.1"/>
</dbReference>
<dbReference type="Proteomes" id="UP000030323">
    <property type="component" value="Segment"/>
</dbReference>
<gene>
    <name evidence="1" type="ORF">CPT_Moon22</name>
</gene>
<reference evidence="1 2" key="1">
    <citation type="journal article" date="2015" name="Genome Announc.">
        <title>Complete Genome Sequence of Citrobacter freundii Myophage Moon.</title>
        <authorList>
            <person name="Edwards G.B."/>
            <person name="Luna A.J."/>
            <person name="Hernandez A.C."/>
            <person name="Kuty Everett G.F."/>
        </authorList>
    </citation>
    <scope>NUCLEOTIDE SEQUENCE [LARGE SCALE GENOMIC DNA]</scope>
</reference>
<name>A0A0A0YT79_9CAUD</name>
<dbReference type="KEGG" id="vg:24721621"/>
<keyword evidence="2" id="KW-1185">Reference proteome</keyword>
<sequence length="173" mass="20310">MEKCVNISKKYSIELSKKVNGRTIIQQNDVFSVIISAFTSNSSMKHEEYFNEQIDKLINGLSFPESAVCFIRHEADVTQKSGTPFGHIEALNRLGYDVPRYNPGDKLFINTEERTIWKKFLIIDNNDFNELQKFIWNHYEDRGLIFTESESAKLARESLYEQTRLDNLLRYNR</sequence>
<organism evidence="1 2">
    <name type="scientific">Citrobacter phage Moon</name>
    <dbReference type="NCBI Taxonomy" id="1540095"/>
    <lineage>
        <taxon>Viruses</taxon>
        <taxon>Duplodnaviria</taxon>
        <taxon>Heunggongvirae</taxon>
        <taxon>Uroviricota</taxon>
        <taxon>Caudoviricetes</taxon>
        <taxon>Pantevenvirales</taxon>
        <taxon>Straboviridae</taxon>
        <taxon>Tevenvirinae</taxon>
        <taxon>Moonvirus</taxon>
        <taxon>Moonvirus moon</taxon>
    </lineage>
</organism>
<dbReference type="InterPro" id="IPR056941">
    <property type="entry name" value="Mrh-like"/>
</dbReference>